<proteinExistence type="predicted"/>
<dbReference type="EMBL" id="BOMN01000092">
    <property type="protein sequence ID" value="GIE23549.1"/>
    <property type="molecule type" value="Genomic_DNA"/>
</dbReference>
<dbReference type="Proteomes" id="UP000603200">
    <property type="component" value="Unassembled WGS sequence"/>
</dbReference>
<feature type="domain" description="FAS1" evidence="2">
    <location>
        <begin position="50"/>
        <end position="177"/>
    </location>
</feature>
<keyword evidence="1" id="KW-0732">Signal</keyword>
<sequence>MKRVPIAVVLTVALSGCGYVQSQVITGQPLPSGTAPADACAPQNLAAMAGKPATAAIAANPGLSGMLAGLDRAGLRTLDDAPALTLFATSDRFLAYFPFRNIPALWDNPKELAQILKQAAVGERLDPARLPGTHTTMGGTRVIGGGEPGSLRVNDTKVVCQQLGTANAAVYIVDQLVTQR</sequence>
<dbReference type="PROSITE" id="PS51257">
    <property type="entry name" value="PROKAR_LIPOPROTEIN"/>
    <property type="match status" value="1"/>
</dbReference>
<evidence type="ECO:0000313" key="3">
    <source>
        <dbReference type="EMBL" id="GIE23549.1"/>
    </source>
</evidence>
<gene>
    <name evidence="3" type="ORF">Ahu01nite_066510</name>
</gene>
<feature type="chain" id="PRO_5046260295" description="FAS1 domain-containing protein" evidence="1">
    <location>
        <begin position="23"/>
        <end position="180"/>
    </location>
</feature>
<dbReference type="InterPro" id="IPR036378">
    <property type="entry name" value="FAS1_dom_sf"/>
</dbReference>
<evidence type="ECO:0000313" key="4">
    <source>
        <dbReference type="Proteomes" id="UP000603200"/>
    </source>
</evidence>
<dbReference type="Pfam" id="PF02469">
    <property type="entry name" value="Fasciclin"/>
    <property type="match status" value="1"/>
</dbReference>
<organism evidence="3 4">
    <name type="scientific">Winogradskya humida</name>
    <dbReference type="NCBI Taxonomy" id="113566"/>
    <lineage>
        <taxon>Bacteria</taxon>
        <taxon>Bacillati</taxon>
        <taxon>Actinomycetota</taxon>
        <taxon>Actinomycetes</taxon>
        <taxon>Micromonosporales</taxon>
        <taxon>Micromonosporaceae</taxon>
        <taxon>Winogradskya</taxon>
    </lineage>
</organism>
<dbReference type="InterPro" id="IPR000782">
    <property type="entry name" value="FAS1_domain"/>
</dbReference>
<feature type="signal peptide" evidence="1">
    <location>
        <begin position="1"/>
        <end position="22"/>
    </location>
</feature>
<dbReference type="SUPFAM" id="SSF82153">
    <property type="entry name" value="FAS1 domain"/>
    <property type="match status" value="1"/>
</dbReference>
<keyword evidence="4" id="KW-1185">Reference proteome</keyword>
<comment type="caution">
    <text evidence="3">The sequence shown here is derived from an EMBL/GenBank/DDBJ whole genome shotgun (WGS) entry which is preliminary data.</text>
</comment>
<evidence type="ECO:0000256" key="1">
    <source>
        <dbReference type="SAM" id="SignalP"/>
    </source>
</evidence>
<reference evidence="3 4" key="1">
    <citation type="submission" date="2021-01" db="EMBL/GenBank/DDBJ databases">
        <title>Whole genome shotgun sequence of Actinoplanes humidus NBRC 14915.</title>
        <authorList>
            <person name="Komaki H."/>
            <person name="Tamura T."/>
        </authorList>
    </citation>
    <scope>NUCLEOTIDE SEQUENCE [LARGE SCALE GENOMIC DNA]</scope>
    <source>
        <strain evidence="3 4">NBRC 14915</strain>
    </source>
</reference>
<evidence type="ECO:0000259" key="2">
    <source>
        <dbReference type="PROSITE" id="PS50213"/>
    </source>
</evidence>
<dbReference type="Gene3D" id="2.30.180.10">
    <property type="entry name" value="FAS1 domain"/>
    <property type="match status" value="1"/>
</dbReference>
<dbReference type="PROSITE" id="PS50213">
    <property type="entry name" value="FAS1"/>
    <property type="match status" value="1"/>
</dbReference>
<accession>A0ABQ3ZY92</accession>
<dbReference type="RefSeq" id="WP_203840597.1">
    <property type="nucleotide sequence ID" value="NZ_BAAATV010000013.1"/>
</dbReference>
<name>A0ABQ3ZY92_9ACTN</name>
<protein>
    <recommendedName>
        <fullName evidence="2">FAS1 domain-containing protein</fullName>
    </recommendedName>
</protein>